<sequence>MNREDNERHLERVLFREAFERRDAGAGVASAAREAAARAARKRAALKAWLKVRDKLPPLLEDLNRKLVAIGAELRVSEVGAHDYSHRGFPSIGRGRLDLFVDGRKTTRSLEADLAETGTVHLYMYLPKETRRLDIDVAEADADRIAEVLIDFVDLATQDDFPPGSLTGRSP</sequence>
<proteinExistence type="predicted"/>
<dbReference type="Proteomes" id="UP000325614">
    <property type="component" value="Chromosome"/>
</dbReference>
<gene>
    <name evidence="1" type="ORF">GDR74_08390</name>
</gene>
<protein>
    <submittedName>
        <fullName evidence="1">Uncharacterized protein</fullName>
    </submittedName>
</protein>
<reference evidence="1 2" key="1">
    <citation type="submission" date="2019-10" db="EMBL/GenBank/DDBJ databases">
        <title>Isolation, Identification of Microvirga thermotolerans HR1, a novel thermophilic bacterium and Comparative Genomics of the genus Microvirga.</title>
        <authorList>
            <person name="Li J."/>
            <person name="Zhang W."/>
            <person name="Lin M."/>
            <person name="Wang J."/>
        </authorList>
    </citation>
    <scope>NUCLEOTIDE SEQUENCE [LARGE SCALE GENOMIC DNA]</scope>
    <source>
        <strain evidence="1 2">HR1</strain>
    </source>
</reference>
<dbReference type="EMBL" id="CP045423">
    <property type="protein sequence ID" value="QFU16239.1"/>
    <property type="molecule type" value="Genomic_DNA"/>
</dbReference>
<evidence type="ECO:0000313" key="1">
    <source>
        <dbReference type="EMBL" id="QFU16239.1"/>
    </source>
</evidence>
<dbReference type="AlphaFoldDB" id="A0A5P9JVL4"/>
<evidence type="ECO:0000313" key="2">
    <source>
        <dbReference type="Proteomes" id="UP000325614"/>
    </source>
</evidence>
<dbReference type="RefSeq" id="WP_152585883.1">
    <property type="nucleotide sequence ID" value="NZ_CP045423.1"/>
</dbReference>
<keyword evidence="2" id="KW-1185">Reference proteome</keyword>
<organism evidence="1 2">
    <name type="scientific">Microvirga thermotolerans</name>
    <dbReference type="NCBI Taxonomy" id="2651334"/>
    <lineage>
        <taxon>Bacteria</taxon>
        <taxon>Pseudomonadati</taxon>
        <taxon>Pseudomonadota</taxon>
        <taxon>Alphaproteobacteria</taxon>
        <taxon>Hyphomicrobiales</taxon>
        <taxon>Methylobacteriaceae</taxon>
        <taxon>Microvirga</taxon>
    </lineage>
</organism>
<name>A0A5P9JVL4_9HYPH</name>
<accession>A0A5P9JVL4</accession>
<dbReference type="KEGG" id="mico:GDR74_08390"/>